<feature type="compositionally biased region" description="Basic and acidic residues" evidence="17">
    <location>
        <begin position="292"/>
        <end position="304"/>
    </location>
</feature>
<evidence type="ECO:0000256" key="3">
    <source>
        <dbReference type="ARBA" id="ARBA00022448"/>
    </source>
</evidence>
<dbReference type="PANTHER" id="PTHR43776">
    <property type="entry name" value="TRANSPORT ATP-BINDING PROTEIN"/>
    <property type="match status" value="1"/>
</dbReference>
<dbReference type="GO" id="GO:0005524">
    <property type="term" value="F:ATP binding"/>
    <property type="evidence" value="ECO:0007669"/>
    <property type="project" value="UniProtKB-KW"/>
</dbReference>
<dbReference type="InterPro" id="IPR017871">
    <property type="entry name" value="ABC_transporter-like_CS"/>
</dbReference>
<keyword evidence="6" id="KW-0677">Repeat</keyword>
<evidence type="ECO:0000256" key="2">
    <source>
        <dbReference type="ARBA" id="ARBA00011469"/>
    </source>
</evidence>
<comment type="catalytic activity">
    <reaction evidence="16">
        <text>glutathione(out) + ATP + H2O = glutathione(in) + ADP + phosphate + H(+)</text>
        <dbReference type="Rhea" id="RHEA:29791"/>
        <dbReference type="ChEBI" id="CHEBI:15377"/>
        <dbReference type="ChEBI" id="CHEBI:15378"/>
        <dbReference type="ChEBI" id="CHEBI:30616"/>
        <dbReference type="ChEBI" id="CHEBI:43474"/>
        <dbReference type="ChEBI" id="CHEBI:57925"/>
        <dbReference type="ChEBI" id="CHEBI:456216"/>
        <dbReference type="EC" id="7.4.2.10"/>
    </reaction>
</comment>
<keyword evidence="9 19" id="KW-0067">ATP-binding</keyword>
<dbReference type="GO" id="GO:0015833">
    <property type="term" value="P:peptide transport"/>
    <property type="evidence" value="ECO:0007669"/>
    <property type="project" value="InterPro"/>
</dbReference>
<keyword evidence="7" id="KW-0547">Nucleotide-binding</keyword>
<reference evidence="19" key="1">
    <citation type="journal article" date="2014" name="Int. J. Syst. Evol. Microbiol.">
        <title>Complete genome sequence of Corynebacterium casei LMG S-19264T (=DSM 44701T), isolated from a smear-ripened cheese.</title>
        <authorList>
            <consortium name="US DOE Joint Genome Institute (JGI-PGF)"/>
            <person name="Walter F."/>
            <person name="Albersmeier A."/>
            <person name="Kalinowski J."/>
            <person name="Ruckert C."/>
        </authorList>
    </citation>
    <scope>NUCLEOTIDE SEQUENCE</scope>
    <source>
        <strain evidence="19">CGMCC 4.7306</strain>
    </source>
</reference>
<dbReference type="Pfam" id="PF08352">
    <property type="entry name" value="oligo_HPY"/>
    <property type="match status" value="1"/>
</dbReference>
<gene>
    <name evidence="19" type="ORF">GCM10011575_29960</name>
</gene>
<dbReference type="InterPro" id="IPR003593">
    <property type="entry name" value="AAA+_ATPase"/>
</dbReference>
<keyword evidence="20" id="KW-1185">Reference proteome</keyword>
<feature type="region of interest" description="Disordered" evidence="17">
    <location>
        <begin position="1"/>
        <end position="26"/>
    </location>
</feature>
<dbReference type="EMBL" id="BMMZ01000007">
    <property type="protein sequence ID" value="GGL69355.1"/>
    <property type="molecule type" value="Genomic_DNA"/>
</dbReference>
<dbReference type="RefSeq" id="WP_229670140.1">
    <property type="nucleotide sequence ID" value="NZ_BMMZ01000007.1"/>
</dbReference>
<evidence type="ECO:0000256" key="15">
    <source>
        <dbReference type="ARBA" id="ARBA00041187"/>
    </source>
</evidence>
<keyword evidence="4" id="KW-1003">Cell membrane</keyword>
<dbReference type="InterPro" id="IPR013563">
    <property type="entry name" value="Oligopep_ABC_C"/>
</dbReference>
<comment type="similarity">
    <text evidence="13">Belongs to the ABC transporter superfamily. Glutathione importer (TC 3.A.1.5.11) family.</text>
</comment>
<evidence type="ECO:0000256" key="6">
    <source>
        <dbReference type="ARBA" id="ARBA00022737"/>
    </source>
</evidence>
<evidence type="ECO:0000256" key="13">
    <source>
        <dbReference type="ARBA" id="ARBA00038416"/>
    </source>
</evidence>
<dbReference type="InterPro" id="IPR027417">
    <property type="entry name" value="P-loop_NTPase"/>
</dbReference>
<evidence type="ECO:0000313" key="19">
    <source>
        <dbReference type="EMBL" id="GGL69355.1"/>
    </source>
</evidence>
<accession>A0A917SBM9</accession>
<feature type="domain" description="ABC transporter" evidence="18">
    <location>
        <begin position="37"/>
        <end position="282"/>
    </location>
</feature>
<evidence type="ECO:0000256" key="17">
    <source>
        <dbReference type="SAM" id="MobiDB-lite"/>
    </source>
</evidence>
<dbReference type="InterPro" id="IPR050319">
    <property type="entry name" value="ABC_transp_ATP-bind"/>
</dbReference>
<keyword evidence="10" id="KW-1278">Translocase</keyword>
<keyword evidence="3" id="KW-0813">Transport</keyword>
<reference evidence="19" key="2">
    <citation type="submission" date="2020-09" db="EMBL/GenBank/DDBJ databases">
        <authorList>
            <person name="Sun Q."/>
            <person name="Zhou Y."/>
        </authorList>
    </citation>
    <scope>NUCLEOTIDE SEQUENCE</scope>
    <source>
        <strain evidence="19">CGMCC 4.7306</strain>
    </source>
</reference>
<dbReference type="PANTHER" id="PTHR43776:SF15">
    <property type="entry name" value="GLUTATHIONE IMPORT ATP-BINDING PROTEIN GSIA"/>
    <property type="match status" value="1"/>
</dbReference>
<dbReference type="PROSITE" id="PS00211">
    <property type="entry name" value="ABC_TRANSPORTER_1"/>
    <property type="match status" value="1"/>
</dbReference>
<dbReference type="SMART" id="SM00382">
    <property type="entry name" value="AAA"/>
    <property type="match status" value="1"/>
</dbReference>
<evidence type="ECO:0000256" key="5">
    <source>
        <dbReference type="ARBA" id="ARBA00022519"/>
    </source>
</evidence>
<dbReference type="SUPFAM" id="SSF52540">
    <property type="entry name" value="P-loop containing nucleoside triphosphate hydrolases"/>
    <property type="match status" value="1"/>
</dbReference>
<evidence type="ECO:0000256" key="10">
    <source>
        <dbReference type="ARBA" id="ARBA00022967"/>
    </source>
</evidence>
<dbReference type="GO" id="GO:0055085">
    <property type="term" value="P:transmembrane transport"/>
    <property type="evidence" value="ECO:0007669"/>
    <property type="project" value="UniProtKB-ARBA"/>
</dbReference>
<keyword evidence="11" id="KW-0472">Membrane</keyword>
<evidence type="ECO:0000256" key="8">
    <source>
        <dbReference type="ARBA" id="ARBA00022801"/>
    </source>
</evidence>
<protein>
    <recommendedName>
        <fullName evidence="15">Glutathione import ATP-binding protein GsiA</fullName>
        <ecNumber evidence="14">7.4.2.10</ecNumber>
    </recommendedName>
</protein>
<evidence type="ECO:0000256" key="7">
    <source>
        <dbReference type="ARBA" id="ARBA00022741"/>
    </source>
</evidence>
<dbReference type="InterPro" id="IPR003439">
    <property type="entry name" value="ABC_transporter-like_ATP-bd"/>
</dbReference>
<evidence type="ECO:0000256" key="12">
    <source>
        <dbReference type="ARBA" id="ARBA00037530"/>
    </source>
</evidence>
<comment type="function">
    <text evidence="12">Part of the ABC transporter complex GsiABCD involved in glutathione import. Responsible for energy coupling to the transport system.</text>
</comment>
<keyword evidence="8" id="KW-0378">Hydrolase</keyword>
<dbReference type="CDD" id="cd03257">
    <property type="entry name" value="ABC_NikE_OppD_transporters"/>
    <property type="match status" value="1"/>
</dbReference>
<evidence type="ECO:0000256" key="4">
    <source>
        <dbReference type="ARBA" id="ARBA00022475"/>
    </source>
</evidence>
<sequence length="358" mass="38778">MTEIPENTMINTTEAGLAVAPPPVEQPSATLPERPLMELLNVSKTFTVRSGGKRLTLSAVDGVSLRVREGKTLGIVGESGCGKSTLARVITGLHSATSGEMIFDRAQIPASGKRPKEVIQQMQMVFQDPSSALNPRATVGESIAFPLRVQGMSRKDVDARVTKVISDVGLPASYSGSYPHQLSGGQRQRVNIARALALQPRMVVLDEAVSALDKSIQAQVLNLLTDLQRDYNLTYVFISHDLNVVEYISDEVVVLYLGQVVEHAPAKELWENPQHPYTKLLLSSIPSMDPDDSTRDQPLDKDSSEIPSAINPPSGCRFRTRCPMAMDICAQQAPPPIETSDGHLVACHLYTEGSQAAA</sequence>
<dbReference type="EC" id="7.4.2.10" evidence="14"/>
<dbReference type="GO" id="GO:0005886">
    <property type="term" value="C:plasma membrane"/>
    <property type="evidence" value="ECO:0007669"/>
    <property type="project" value="UniProtKB-SubCell"/>
</dbReference>
<evidence type="ECO:0000256" key="1">
    <source>
        <dbReference type="ARBA" id="ARBA00004533"/>
    </source>
</evidence>
<comment type="subunit">
    <text evidence="2">The complex is composed of two ATP-binding proteins (GsiA), two transmembrane proteins (GsiC and GsiD) and a solute-binding protein (GsiB).</text>
</comment>
<comment type="subcellular location">
    <subcellularLocation>
        <location evidence="1">Cell inner membrane</location>
    </subcellularLocation>
</comment>
<dbReference type="NCBIfam" id="TIGR01727">
    <property type="entry name" value="oligo_HPY"/>
    <property type="match status" value="1"/>
</dbReference>
<evidence type="ECO:0000313" key="20">
    <source>
        <dbReference type="Proteomes" id="UP000613840"/>
    </source>
</evidence>
<dbReference type="Proteomes" id="UP000613840">
    <property type="component" value="Unassembled WGS sequence"/>
</dbReference>
<proteinExistence type="inferred from homology"/>
<comment type="caution">
    <text evidence="19">The sequence shown here is derived from an EMBL/GenBank/DDBJ whole genome shotgun (WGS) entry which is preliminary data.</text>
</comment>
<dbReference type="FunFam" id="3.40.50.300:FF:000016">
    <property type="entry name" value="Oligopeptide ABC transporter ATP-binding component"/>
    <property type="match status" value="1"/>
</dbReference>
<dbReference type="Pfam" id="PF00005">
    <property type="entry name" value="ABC_tran"/>
    <property type="match status" value="1"/>
</dbReference>
<evidence type="ECO:0000256" key="16">
    <source>
        <dbReference type="ARBA" id="ARBA00047640"/>
    </source>
</evidence>
<dbReference type="AlphaFoldDB" id="A0A917SBM9"/>
<evidence type="ECO:0000256" key="14">
    <source>
        <dbReference type="ARBA" id="ARBA00039050"/>
    </source>
</evidence>
<dbReference type="Gene3D" id="3.40.50.300">
    <property type="entry name" value="P-loop containing nucleotide triphosphate hydrolases"/>
    <property type="match status" value="1"/>
</dbReference>
<organism evidence="19 20">
    <name type="scientific">Microlunatus endophyticus</name>
    <dbReference type="NCBI Taxonomy" id="1716077"/>
    <lineage>
        <taxon>Bacteria</taxon>
        <taxon>Bacillati</taxon>
        <taxon>Actinomycetota</taxon>
        <taxon>Actinomycetes</taxon>
        <taxon>Propionibacteriales</taxon>
        <taxon>Propionibacteriaceae</taxon>
        <taxon>Microlunatus</taxon>
    </lineage>
</organism>
<evidence type="ECO:0000259" key="18">
    <source>
        <dbReference type="PROSITE" id="PS50893"/>
    </source>
</evidence>
<name>A0A917SBM9_9ACTN</name>
<evidence type="ECO:0000256" key="11">
    <source>
        <dbReference type="ARBA" id="ARBA00023136"/>
    </source>
</evidence>
<feature type="region of interest" description="Disordered" evidence="17">
    <location>
        <begin position="282"/>
        <end position="314"/>
    </location>
</feature>
<evidence type="ECO:0000256" key="9">
    <source>
        <dbReference type="ARBA" id="ARBA00022840"/>
    </source>
</evidence>
<dbReference type="PROSITE" id="PS50893">
    <property type="entry name" value="ABC_TRANSPORTER_2"/>
    <property type="match status" value="1"/>
</dbReference>
<keyword evidence="5" id="KW-0997">Cell inner membrane</keyword>
<dbReference type="GO" id="GO:0016887">
    <property type="term" value="F:ATP hydrolysis activity"/>
    <property type="evidence" value="ECO:0007669"/>
    <property type="project" value="InterPro"/>
</dbReference>